<comment type="similarity">
    <text evidence="2">Belongs to the methyltransferase superfamily. L-isoaspartyl/D-aspartyl protein methyltransferase family.</text>
</comment>
<evidence type="ECO:0000256" key="9">
    <source>
        <dbReference type="ARBA" id="ARBA00030757"/>
    </source>
</evidence>
<name>A0A0B5EXH2_STRA4</name>
<dbReference type="GO" id="GO:0032259">
    <property type="term" value="P:methylation"/>
    <property type="evidence" value="ECO:0007669"/>
    <property type="project" value="UniProtKB-KW"/>
</dbReference>
<evidence type="ECO:0000256" key="4">
    <source>
        <dbReference type="ARBA" id="ARBA00013346"/>
    </source>
</evidence>
<dbReference type="InterPro" id="IPR000682">
    <property type="entry name" value="PCMT"/>
</dbReference>
<evidence type="ECO:0000256" key="11">
    <source>
        <dbReference type="ARBA" id="ARBA00031350"/>
    </source>
</evidence>
<evidence type="ECO:0000256" key="5">
    <source>
        <dbReference type="ARBA" id="ARBA00022490"/>
    </source>
</evidence>
<evidence type="ECO:0000313" key="12">
    <source>
        <dbReference type="EMBL" id="AJE87518.1"/>
    </source>
</evidence>
<evidence type="ECO:0000313" key="13">
    <source>
        <dbReference type="Proteomes" id="UP000031523"/>
    </source>
</evidence>
<dbReference type="PANTHER" id="PTHR11579:SF0">
    <property type="entry name" value="PROTEIN-L-ISOASPARTATE(D-ASPARTATE) O-METHYLTRANSFERASE"/>
    <property type="match status" value="1"/>
</dbReference>
<dbReference type="AlphaFoldDB" id="A0A0B5EXH2"/>
<proteinExistence type="inferred from homology"/>
<keyword evidence="5" id="KW-0963">Cytoplasm</keyword>
<dbReference type="GO" id="GO:0005737">
    <property type="term" value="C:cytoplasm"/>
    <property type="evidence" value="ECO:0007669"/>
    <property type="project" value="UniProtKB-SubCell"/>
</dbReference>
<dbReference type="CDD" id="cd02440">
    <property type="entry name" value="AdoMet_MTases"/>
    <property type="match status" value="1"/>
</dbReference>
<keyword evidence="13" id="KW-1185">Reference proteome</keyword>
<evidence type="ECO:0000256" key="6">
    <source>
        <dbReference type="ARBA" id="ARBA00022603"/>
    </source>
</evidence>
<dbReference type="Gene3D" id="3.40.50.150">
    <property type="entry name" value="Vaccinia Virus protein VP39"/>
    <property type="match status" value="1"/>
</dbReference>
<dbReference type="Pfam" id="PF01135">
    <property type="entry name" value="PCMT"/>
    <property type="match status" value="1"/>
</dbReference>
<gene>
    <name evidence="12" type="ORF">SLNWT_7142</name>
</gene>
<dbReference type="NCBIfam" id="TIGR04364">
    <property type="entry name" value="methyltran_FxLD"/>
    <property type="match status" value="1"/>
</dbReference>
<dbReference type="InterPro" id="IPR027573">
    <property type="entry name" value="Methyltran_FxLD"/>
</dbReference>
<evidence type="ECO:0000256" key="8">
    <source>
        <dbReference type="ARBA" id="ARBA00022691"/>
    </source>
</evidence>
<sequence length="414" mass="45074">MGDLPPPQLKEITSVNNALELDELRNQLLDEIKSKVSLTDPVERALRTVRREVHLPGATPAEAYTDEAVSIKENPNGPLPLSLASVPSLVAMMLVQLDAQPGDRILEIGAGTGYNAALLSELVGPDGEITTIDIDPGVTLHARDALNTEGYERVRVMERDGLKGAPEHGPYTKMIGTVGFWDLPRTLCEQLVEGGRFVVPLRWRGQTRSVVLIRRGDTLVSEGMELCGFVPIIGQDGERTTALMGDKVRLHHDQDLRFDSDALTDAFATPVTEVWTETRTGRRESFDGIWLRATVFEDAVCRIEVTKEALNDGVRRPAIPLRSCTLVGENSLAYMILSIDEEADPAQQVQLGAAGYGPEGAALAKKLADHITVWGADREAAPRLTVHPIDASDGDLPDGHVIAKEDSRIDLSYA</sequence>
<dbReference type="Proteomes" id="UP000031523">
    <property type="component" value="Chromosome"/>
</dbReference>
<dbReference type="SUPFAM" id="SSF53335">
    <property type="entry name" value="S-adenosyl-L-methionine-dependent methyltransferases"/>
    <property type="match status" value="1"/>
</dbReference>
<organism evidence="12 13">
    <name type="scientific">Streptomyces albus (strain ATCC 21838 / DSM 41398 / FERM P-419 / JCM 4703 / NBRC 107858)</name>
    <dbReference type="NCBI Taxonomy" id="1081613"/>
    <lineage>
        <taxon>Bacteria</taxon>
        <taxon>Bacillati</taxon>
        <taxon>Actinomycetota</taxon>
        <taxon>Actinomycetes</taxon>
        <taxon>Kitasatosporales</taxon>
        <taxon>Streptomycetaceae</taxon>
        <taxon>Streptomyces</taxon>
    </lineage>
</organism>
<keyword evidence="6 12" id="KW-0489">Methyltransferase</keyword>
<keyword evidence="7 12" id="KW-0808">Transferase</keyword>
<evidence type="ECO:0000256" key="3">
    <source>
        <dbReference type="ARBA" id="ARBA00011890"/>
    </source>
</evidence>
<evidence type="ECO:0000256" key="2">
    <source>
        <dbReference type="ARBA" id="ARBA00005369"/>
    </source>
</evidence>
<dbReference type="EMBL" id="CP010519">
    <property type="protein sequence ID" value="AJE87518.1"/>
    <property type="molecule type" value="Genomic_DNA"/>
</dbReference>
<evidence type="ECO:0000256" key="10">
    <source>
        <dbReference type="ARBA" id="ARBA00031323"/>
    </source>
</evidence>
<evidence type="ECO:0000256" key="1">
    <source>
        <dbReference type="ARBA" id="ARBA00004496"/>
    </source>
</evidence>
<dbReference type="EC" id="2.1.1.77" evidence="3"/>
<protein>
    <recommendedName>
        <fullName evidence="4">Protein-L-isoaspartate O-methyltransferase</fullName>
        <ecNumber evidence="3">2.1.1.77</ecNumber>
    </recommendedName>
    <alternativeName>
        <fullName evidence="11">L-isoaspartyl protein carboxyl methyltransferase</fullName>
    </alternativeName>
    <alternativeName>
        <fullName evidence="9">Protein L-isoaspartyl methyltransferase</fullName>
    </alternativeName>
    <alternativeName>
        <fullName evidence="10">Protein-beta-aspartate methyltransferase</fullName>
    </alternativeName>
</protein>
<accession>A0A0B5EXH2</accession>
<dbReference type="KEGG" id="sals:SLNWT_7142"/>
<keyword evidence="8" id="KW-0949">S-adenosyl-L-methionine</keyword>
<evidence type="ECO:0000256" key="7">
    <source>
        <dbReference type="ARBA" id="ARBA00022679"/>
    </source>
</evidence>
<dbReference type="PANTHER" id="PTHR11579">
    <property type="entry name" value="PROTEIN-L-ISOASPARTATE O-METHYLTRANSFERASE"/>
    <property type="match status" value="1"/>
</dbReference>
<dbReference type="GO" id="GO:0004719">
    <property type="term" value="F:protein-L-isoaspartate (D-aspartate) O-methyltransferase activity"/>
    <property type="evidence" value="ECO:0007669"/>
    <property type="project" value="UniProtKB-EC"/>
</dbReference>
<dbReference type="InterPro" id="IPR029063">
    <property type="entry name" value="SAM-dependent_MTases_sf"/>
</dbReference>
<comment type="subcellular location">
    <subcellularLocation>
        <location evidence="1">Cytoplasm</location>
    </subcellularLocation>
</comment>
<reference evidence="12 13" key="1">
    <citation type="submission" date="2015-01" db="EMBL/GenBank/DDBJ databases">
        <title>Enhanced salinomycin production by adjusting the supply of polyketide extender units in Streptomyce albus DSM 41398.</title>
        <authorList>
            <person name="Lu C."/>
        </authorList>
    </citation>
    <scope>NUCLEOTIDE SEQUENCE [LARGE SCALE GENOMIC DNA]</scope>
    <source>
        <strain evidence="13">ATCC 21838 / DSM 41398 / FERM P-419 / JCM 4703 / NBRC 107858</strain>
    </source>
</reference>